<dbReference type="GO" id="GO:0015105">
    <property type="term" value="F:arsenite transmembrane transporter activity"/>
    <property type="evidence" value="ECO:0007669"/>
    <property type="project" value="TreeGrafter"/>
</dbReference>
<dbReference type="FunFam" id="1.20.1530.20:FF:000009">
    <property type="entry name" value="Arsenite transporter, ACR3 family"/>
    <property type="match status" value="1"/>
</dbReference>
<feature type="transmembrane region" description="Helical" evidence="10">
    <location>
        <begin position="130"/>
        <end position="154"/>
    </location>
</feature>
<dbReference type="InterPro" id="IPR002657">
    <property type="entry name" value="BilAc:Na_symport/Acr3"/>
</dbReference>
<comment type="similarity">
    <text evidence="2 9">Belongs to the arsenical resistance-3 (ACR3) (TC 2.A.59) family.</text>
</comment>
<feature type="transmembrane region" description="Helical" evidence="10">
    <location>
        <begin position="174"/>
        <end position="193"/>
    </location>
</feature>
<dbReference type="GO" id="GO:0015297">
    <property type="term" value="F:antiporter activity"/>
    <property type="evidence" value="ECO:0007669"/>
    <property type="project" value="UniProtKB-UniRule"/>
</dbReference>
<dbReference type="GO" id="GO:0005886">
    <property type="term" value="C:plasma membrane"/>
    <property type="evidence" value="ECO:0007669"/>
    <property type="project" value="UniProtKB-SubCell"/>
</dbReference>
<dbReference type="InterPro" id="IPR004706">
    <property type="entry name" value="Arsenical-R_Acr3"/>
</dbReference>
<evidence type="ECO:0000313" key="12">
    <source>
        <dbReference type="EMBL" id="TFK98133.1"/>
    </source>
</evidence>
<feature type="transmembrane region" description="Helical" evidence="10">
    <location>
        <begin position="105"/>
        <end position="123"/>
    </location>
</feature>
<name>A0A5C3QIH4_9AGAR</name>
<feature type="transmembrane region" description="Helical" evidence="10">
    <location>
        <begin position="244"/>
        <end position="269"/>
    </location>
</feature>
<evidence type="ECO:0000256" key="9">
    <source>
        <dbReference type="PIRNR" id="PIRNR005508"/>
    </source>
</evidence>
<dbReference type="Gene3D" id="1.20.1530.20">
    <property type="match status" value="1"/>
</dbReference>
<feature type="transmembrane region" description="Helical" evidence="10">
    <location>
        <begin position="320"/>
        <end position="344"/>
    </location>
</feature>
<dbReference type="GO" id="GO:0046685">
    <property type="term" value="P:response to arsenic-containing substance"/>
    <property type="evidence" value="ECO:0007669"/>
    <property type="project" value="UniProtKB-KW"/>
</dbReference>
<proteinExistence type="inferred from homology"/>
<organism evidence="12 13">
    <name type="scientific">Pterulicium gracile</name>
    <dbReference type="NCBI Taxonomy" id="1884261"/>
    <lineage>
        <taxon>Eukaryota</taxon>
        <taxon>Fungi</taxon>
        <taxon>Dikarya</taxon>
        <taxon>Basidiomycota</taxon>
        <taxon>Agaricomycotina</taxon>
        <taxon>Agaricomycetes</taxon>
        <taxon>Agaricomycetidae</taxon>
        <taxon>Agaricales</taxon>
        <taxon>Pleurotineae</taxon>
        <taxon>Pterulaceae</taxon>
        <taxon>Pterulicium</taxon>
    </lineage>
</organism>
<evidence type="ECO:0000256" key="1">
    <source>
        <dbReference type="ARBA" id="ARBA00004651"/>
    </source>
</evidence>
<feature type="transmembrane region" description="Helical" evidence="10">
    <location>
        <begin position="290"/>
        <end position="314"/>
    </location>
</feature>
<feature type="transmembrane region" description="Helical" evidence="10">
    <location>
        <begin position="32"/>
        <end position="49"/>
    </location>
</feature>
<dbReference type="Pfam" id="PF01758">
    <property type="entry name" value="SBF"/>
    <property type="match status" value="1"/>
</dbReference>
<evidence type="ECO:0000256" key="4">
    <source>
        <dbReference type="ARBA" id="ARBA00022475"/>
    </source>
</evidence>
<accession>A0A5C3QIH4</accession>
<dbReference type="GO" id="GO:0015104">
    <property type="term" value="F:antimonite transmembrane transporter activity"/>
    <property type="evidence" value="ECO:0007669"/>
    <property type="project" value="TreeGrafter"/>
</dbReference>
<keyword evidence="3 9" id="KW-0813">Transport</keyword>
<keyword evidence="7 9" id="KW-1133">Transmembrane helix</keyword>
<dbReference type="OrthoDB" id="187348at2759"/>
<comment type="subcellular location">
    <subcellularLocation>
        <location evidence="1 9">Cell membrane</location>
        <topology evidence="1 9">Multi-pass membrane protein</topology>
    </subcellularLocation>
</comment>
<keyword evidence="8 9" id="KW-0472">Membrane</keyword>
<evidence type="ECO:0000256" key="11">
    <source>
        <dbReference type="SAM" id="SignalP"/>
    </source>
</evidence>
<reference evidence="12 13" key="1">
    <citation type="journal article" date="2019" name="Nat. Ecol. Evol.">
        <title>Megaphylogeny resolves global patterns of mushroom evolution.</title>
        <authorList>
            <person name="Varga T."/>
            <person name="Krizsan K."/>
            <person name="Foldi C."/>
            <person name="Dima B."/>
            <person name="Sanchez-Garcia M."/>
            <person name="Sanchez-Ramirez S."/>
            <person name="Szollosi G.J."/>
            <person name="Szarkandi J.G."/>
            <person name="Papp V."/>
            <person name="Albert L."/>
            <person name="Andreopoulos W."/>
            <person name="Angelini C."/>
            <person name="Antonin V."/>
            <person name="Barry K.W."/>
            <person name="Bougher N.L."/>
            <person name="Buchanan P."/>
            <person name="Buyck B."/>
            <person name="Bense V."/>
            <person name="Catcheside P."/>
            <person name="Chovatia M."/>
            <person name="Cooper J."/>
            <person name="Damon W."/>
            <person name="Desjardin D."/>
            <person name="Finy P."/>
            <person name="Geml J."/>
            <person name="Haridas S."/>
            <person name="Hughes K."/>
            <person name="Justo A."/>
            <person name="Karasinski D."/>
            <person name="Kautmanova I."/>
            <person name="Kiss B."/>
            <person name="Kocsube S."/>
            <person name="Kotiranta H."/>
            <person name="LaButti K.M."/>
            <person name="Lechner B.E."/>
            <person name="Liimatainen K."/>
            <person name="Lipzen A."/>
            <person name="Lukacs Z."/>
            <person name="Mihaltcheva S."/>
            <person name="Morgado L.N."/>
            <person name="Niskanen T."/>
            <person name="Noordeloos M.E."/>
            <person name="Ohm R.A."/>
            <person name="Ortiz-Santana B."/>
            <person name="Ovrebo C."/>
            <person name="Racz N."/>
            <person name="Riley R."/>
            <person name="Savchenko A."/>
            <person name="Shiryaev A."/>
            <person name="Soop K."/>
            <person name="Spirin V."/>
            <person name="Szebenyi C."/>
            <person name="Tomsovsky M."/>
            <person name="Tulloss R.E."/>
            <person name="Uehling J."/>
            <person name="Grigoriev I.V."/>
            <person name="Vagvolgyi C."/>
            <person name="Papp T."/>
            <person name="Martin F.M."/>
            <person name="Miettinen O."/>
            <person name="Hibbett D.S."/>
            <person name="Nagy L.G."/>
        </authorList>
    </citation>
    <scope>NUCLEOTIDE SEQUENCE [LARGE SCALE GENOMIC DNA]</scope>
    <source>
        <strain evidence="12 13">CBS 309.79</strain>
    </source>
</reference>
<dbReference type="AlphaFoldDB" id="A0A5C3QIH4"/>
<dbReference type="EMBL" id="ML178842">
    <property type="protein sequence ID" value="TFK98133.1"/>
    <property type="molecule type" value="Genomic_DNA"/>
</dbReference>
<feature type="transmembrane region" description="Helical" evidence="10">
    <location>
        <begin position="214"/>
        <end position="232"/>
    </location>
</feature>
<evidence type="ECO:0000313" key="13">
    <source>
        <dbReference type="Proteomes" id="UP000305067"/>
    </source>
</evidence>
<dbReference type="Proteomes" id="UP000305067">
    <property type="component" value="Unassembled WGS sequence"/>
</dbReference>
<dbReference type="PANTHER" id="PTHR43057">
    <property type="entry name" value="ARSENITE EFFLUX TRANSPORTER"/>
    <property type="match status" value="1"/>
</dbReference>
<dbReference type="STRING" id="1884261.A0A5C3QIH4"/>
<dbReference type="PIRSF" id="PIRSF005508">
    <property type="entry name" value="Acr3"/>
    <property type="match status" value="1"/>
</dbReference>
<protein>
    <submittedName>
        <fullName evidence="12">Sodium bile acid symporter family-domain-containing protein</fullName>
    </submittedName>
</protein>
<gene>
    <name evidence="12" type="ORF">BDV98DRAFT_573547</name>
</gene>
<dbReference type="NCBIfam" id="TIGR00832">
    <property type="entry name" value="acr3"/>
    <property type="match status" value="1"/>
</dbReference>
<evidence type="ECO:0000256" key="3">
    <source>
        <dbReference type="ARBA" id="ARBA00022448"/>
    </source>
</evidence>
<feature type="signal peptide" evidence="11">
    <location>
        <begin position="1"/>
        <end position="16"/>
    </location>
</feature>
<keyword evidence="5 9" id="KW-0812">Transmembrane</keyword>
<sequence>MVLLAMVVGVLLGVYAEDGVRKAFHESATWDKVSIPILVGLLIMIWPPLTKVEWEHFPRLLKSRNIWKHLFISFVLNWIVAPLIMLALAWATLPEDGLSRERKGVLLVGVARCIAMVLIWTTISQGDTNYCAMLVVFNSLLQVVLFSPYAVLFVNHLGVSPGTEDPSLRLDYPGVSRAVGIYLGIPLAAGMITRFGAKILLPDKRKFNKFMNTIGPLAVVGLLYTIIVLFAYQGKRIVHNIGTIFRISVPLILYFTIVWTTTFFSFWYIARYRARKSGSGTMAKGGYERAVTQAFTTSSNNFELAIAVGVASFGADSPEALAATLGPLIEVPVLLFLSYVSLWLRGRLWDESVMLKEEKGGAREDV</sequence>
<keyword evidence="11" id="KW-0732">Signal</keyword>
<dbReference type="InterPro" id="IPR038770">
    <property type="entry name" value="Na+/solute_symporter_sf"/>
</dbReference>
<evidence type="ECO:0000256" key="6">
    <source>
        <dbReference type="ARBA" id="ARBA00022849"/>
    </source>
</evidence>
<evidence type="ECO:0000256" key="10">
    <source>
        <dbReference type="SAM" id="Phobius"/>
    </source>
</evidence>
<evidence type="ECO:0000256" key="8">
    <source>
        <dbReference type="ARBA" id="ARBA00023136"/>
    </source>
</evidence>
<feature type="chain" id="PRO_5022781444" evidence="11">
    <location>
        <begin position="17"/>
        <end position="366"/>
    </location>
</feature>
<keyword evidence="6" id="KW-0059">Arsenical resistance</keyword>
<evidence type="ECO:0000256" key="7">
    <source>
        <dbReference type="ARBA" id="ARBA00022989"/>
    </source>
</evidence>
<evidence type="ECO:0000256" key="5">
    <source>
        <dbReference type="ARBA" id="ARBA00022692"/>
    </source>
</evidence>
<dbReference type="PANTHER" id="PTHR43057:SF1">
    <property type="entry name" value="ARSENICAL-RESISTANCE PROTEIN 3"/>
    <property type="match status" value="1"/>
</dbReference>
<keyword evidence="13" id="KW-1185">Reference proteome</keyword>
<feature type="transmembrane region" description="Helical" evidence="10">
    <location>
        <begin position="70"/>
        <end position="93"/>
    </location>
</feature>
<evidence type="ECO:0000256" key="2">
    <source>
        <dbReference type="ARBA" id="ARBA00010110"/>
    </source>
</evidence>
<keyword evidence="4 9" id="KW-1003">Cell membrane</keyword>